<evidence type="ECO:0000313" key="3">
    <source>
        <dbReference type="EMBL" id="KAF0743630.1"/>
    </source>
</evidence>
<feature type="transmembrane region" description="Helical" evidence="2">
    <location>
        <begin position="141"/>
        <end position="161"/>
    </location>
</feature>
<keyword evidence="2" id="KW-0472">Membrane</keyword>
<evidence type="ECO:0000256" key="2">
    <source>
        <dbReference type="SAM" id="Phobius"/>
    </source>
</evidence>
<proteinExistence type="predicted"/>
<keyword evidence="2" id="KW-0812">Transmembrane</keyword>
<feature type="region of interest" description="Disordered" evidence="1">
    <location>
        <begin position="96"/>
        <end position="134"/>
    </location>
</feature>
<keyword evidence="2" id="KW-1133">Transmembrane helix</keyword>
<evidence type="ECO:0000313" key="4">
    <source>
        <dbReference type="Proteomes" id="UP000481153"/>
    </source>
</evidence>
<comment type="caution">
    <text evidence="3">The sequence shown here is derived from an EMBL/GenBank/DDBJ whole genome shotgun (WGS) entry which is preliminary data.</text>
</comment>
<reference evidence="3 4" key="1">
    <citation type="submission" date="2019-07" db="EMBL/GenBank/DDBJ databases">
        <title>Genomics analysis of Aphanomyces spp. identifies a new class of oomycete effector associated with host adaptation.</title>
        <authorList>
            <person name="Gaulin E."/>
        </authorList>
    </citation>
    <scope>NUCLEOTIDE SEQUENCE [LARGE SCALE GENOMIC DNA]</scope>
    <source>
        <strain evidence="3 4">ATCC 201684</strain>
    </source>
</reference>
<dbReference type="VEuPathDB" id="FungiDB:AeMF1_003237"/>
<sequence length="199" mass="20483">MTTPLNSLRAFGEQCFGLTLSSYLVCFLLLVSIAGKSGQEICASPTCNQGGYDAVDMDLAVLTSPCVAPDLSCYAYNLDGACPFSNLVDCSKVATGTKSPPSMTTSAPSTPSTTFEPTATSTTEPPTNSDKAQEGMGHSTLYIIGAAAAVILIGAVVFLAVRHIRKTAKSSHANGMQNRVVSPSHGARGSLTLTSPSVA</sequence>
<gene>
    <name evidence="3" type="ORF">Ae201684_001771</name>
</gene>
<dbReference type="Proteomes" id="UP000481153">
    <property type="component" value="Unassembled WGS sequence"/>
</dbReference>
<evidence type="ECO:0000256" key="1">
    <source>
        <dbReference type="SAM" id="MobiDB-lite"/>
    </source>
</evidence>
<feature type="compositionally biased region" description="Polar residues" evidence="1">
    <location>
        <begin position="170"/>
        <end position="181"/>
    </location>
</feature>
<keyword evidence="4" id="KW-1185">Reference proteome</keyword>
<feature type="region of interest" description="Disordered" evidence="1">
    <location>
        <begin position="169"/>
        <end position="199"/>
    </location>
</feature>
<dbReference type="EMBL" id="VJMJ01000013">
    <property type="protein sequence ID" value="KAF0743630.1"/>
    <property type="molecule type" value="Genomic_DNA"/>
</dbReference>
<protein>
    <submittedName>
        <fullName evidence="3">Uncharacterized protein</fullName>
    </submittedName>
</protein>
<feature type="transmembrane region" description="Helical" evidence="2">
    <location>
        <begin position="15"/>
        <end position="35"/>
    </location>
</feature>
<dbReference type="AlphaFoldDB" id="A0A6G0XSN5"/>
<name>A0A6G0XSN5_9STRA</name>
<accession>A0A6G0XSN5</accession>
<feature type="compositionally biased region" description="Low complexity" evidence="1">
    <location>
        <begin position="97"/>
        <end position="129"/>
    </location>
</feature>
<organism evidence="3 4">
    <name type="scientific">Aphanomyces euteiches</name>
    <dbReference type="NCBI Taxonomy" id="100861"/>
    <lineage>
        <taxon>Eukaryota</taxon>
        <taxon>Sar</taxon>
        <taxon>Stramenopiles</taxon>
        <taxon>Oomycota</taxon>
        <taxon>Saprolegniomycetes</taxon>
        <taxon>Saprolegniales</taxon>
        <taxon>Verrucalvaceae</taxon>
        <taxon>Aphanomyces</taxon>
    </lineage>
</organism>